<dbReference type="Gene3D" id="1.10.150.20">
    <property type="entry name" value="5' to 3' exonuclease, C-terminal subdomain"/>
    <property type="match status" value="1"/>
</dbReference>
<dbReference type="InterPro" id="IPR027421">
    <property type="entry name" value="DNA_pol_lamdba_lyase_dom_sf"/>
</dbReference>
<feature type="domain" description="Crossover junction endonuclease MUS81-like HHH" evidence="1">
    <location>
        <begin position="13"/>
        <end position="88"/>
    </location>
</feature>
<dbReference type="GO" id="GO:0004527">
    <property type="term" value="F:exonuclease activity"/>
    <property type="evidence" value="ECO:0007669"/>
    <property type="project" value="UniProtKB-KW"/>
</dbReference>
<evidence type="ECO:0000313" key="2">
    <source>
        <dbReference type="EMBL" id="SLN67290.1"/>
    </source>
</evidence>
<reference evidence="3" key="1">
    <citation type="submission" date="2017-03" db="EMBL/GenBank/DDBJ databases">
        <authorList>
            <person name="Rodrigo-Torres L."/>
            <person name="Arahal R.D."/>
            <person name="Lucena T."/>
        </authorList>
    </citation>
    <scope>NUCLEOTIDE SEQUENCE [LARGE SCALE GENOMIC DNA]</scope>
    <source>
        <strain evidence="3">CECT 8370</strain>
    </source>
</reference>
<dbReference type="SUPFAM" id="SSF47802">
    <property type="entry name" value="DNA polymerase beta, N-terminal domain-like"/>
    <property type="match status" value="1"/>
</dbReference>
<dbReference type="GO" id="GO:0003677">
    <property type="term" value="F:DNA binding"/>
    <property type="evidence" value="ECO:0007669"/>
    <property type="project" value="InterPro"/>
</dbReference>
<dbReference type="Pfam" id="PF14716">
    <property type="entry name" value="HHH_8"/>
    <property type="match status" value="1"/>
</dbReference>
<keyword evidence="3" id="KW-1185">Reference proteome</keyword>
<sequence>MGPQQPVNDALSENRFVADRLDEVARLLEQQNASLFRIRAYRDAASYLRGLSNPVRLDYQRGGKRGLDDLPTIGQSIAATIAEILDTGASGLLDRLRGAADPEKVLRTVPMIGPALAHQIHDDLGIETLEALEAAAHDGRLASLKGFGPRRVESLRHSLADMLARRRPRQAPIDRQQPSLADILSIDQTYRSNVDKLPEIKPRRFNPTGETRLPILHTERDGWQFTALFSNTPAAHRFGRTRDWVVIYFERPDQPEGQVTVVTEHGGVLDGKRVIRGQEKACQAYYEAQEQRSL</sequence>
<protein>
    <submittedName>
        <fullName evidence="2">DNA polymerase/3'-5' exonuclease PolX</fullName>
    </submittedName>
</protein>
<dbReference type="Gene3D" id="1.10.150.110">
    <property type="entry name" value="DNA polymerase beta, N-terminal domain-like"/>
    <property type="match status" value="1"/>
</dbReference>
<dbReference type="AlphaFoldDB" id="A0A1X7A0P2"/>
<dbReference type="InterPro" id="IPR022312">
    <property type="entry name" value="DNA_pol_X"/>
</dbReference>
<keyword evidence="2" id="KW-0269">Exonuclease</keyword>
<dbReference type="SUPFAM" id="SSF47781">
    <property type="entry name" value="RuvA domain 2-like"/>
    <property type="match status" value="1"/>
</dbReference>
<evidence type="ECO:0000259" key="1">
    <source>
        <dbReference type="Pfam" id="PF14716"/>
    </source>
</evidence>
<keyword evidence="2" id="KW-0540">Nuclease</keyword>
<gene>
    <name evidence="2" type="primary">polX</name>
    <name evidence="2" type="ORF">ROG8370_03134</name>
</gene>
<name>A0A1X7A0P2_9RHOB</name>
<dbReference type="GO" id="GO:0003887">
    <property type="term" value="F:DNA-directed DNA polymerase activity"/>
    <property type="evidence" value="ECO:0007669"/>
    <property type="project" value="InterPro"/>
</dbReference>
<keyword evidence="2" id="KW-0378">Hydrolase</keyword>
<organism evidence="2 3">
    <name type="scientific">Roseovarius gaetbuli</name>
    <dbReference type="NCBI Taxonomy" id="1356575"/>
    <lineage>
        <taxon>Bacteria</taxon>
        <taxon>Pseudomonadati</taxon>
        <taxon>Pseudomonadota</taxon>
        <taxon>Alphaproteobacteria</taxon>
        <taxon>Rhodobacterales</taxon>
        <taxon>Roseobacteraceae</taxon>
        <taxon>Roseovarius</taxon>
    </lineage>
</organism>
<dbReference type="Pfam" id="PF14520">
    <property type="entry name" value="HHH_5"/>
    <property type="match status" value="1"/>
</dbReference>
<dbReference type="InterPro" id="IPR010996">
    <property type="entry name" value="HHH_MUS81"/>
</dbReference>
<dbReference type="PANTHER" id="PTHR11276:SF28">
    <property type="entry name" value="DNA POLYMERASE LAMBDA"/>
    <property type="match status" value="1"/>
</dbReference>
<dbReference type="GO" id="GO:0006281">
    <property type="term" value="P:DNA repair"/>
    <property type="evidence" value="ECO:0007669"/>
    <property type="project" value="InterPro"/>
</dbReference>
<proteinExistence type="predicted"/>
<dbReference type="InterPro" id="IPR010994">
    <property type="entry name" value="RuvA_2-like"/>
</dbReference>
<dbReference type="PANTHER" id="PTHR11276">
    <property type="entry name" value="DNA POLYMERASE TYPE-X FAMILY MEMBER"/>
    <property type="match status" value="1"/>
</dbReference>
<evidence type="ECO:0000313" key="3">
    <source>
        <dbReference type="Proteomes" id="UP000194012"/>
    </source>
</evidence>
<dbReference type="OrthoDB" id="9808747at2"/>
<dbReference type="Proteomes" id="UP000194012">
    <property type="component" value="Unassembled WGS sequence"/>
</dbReference>
<dbReference type="RefSeq" id="WP_085828089.1">
    <property type="nucleotide sequence ID" value="NZ_FWFJ01000039.1"/>
</dbReference>
<accession>A0A1X7A0P2</accession>
<dbReference type="EMBL" id="FWFJ01000039">
    <property type="protein sequence ID" value="SLN67290.1"/>
    <property type="molecule type" value="Genomic_DNA"/>
</dbReference>